<dbReference type="CDD" id="cd16428">
    <property type="entry name" value="TcpC_C"/>
    <property type="match status" value="1"/>
</dbReference>
<sequence length="304" mass="34616">MKLNKIKVIKGTKKMSPLKIRKVLVAFFWIILVSMILLGFINISYNKKNESNSGTSKPENQATNSFDVGITTFSTKFVKTYFTFSSDDASRQERIVQLKNYMTDELVNSSSSNIAEMKGVSSVVNNIDIWNVEQIKSSEDNNFKVNFTVYQELTTSEGSKSNVDDTYFISVHKDDKGNYIVIQSPTVTTKPSKSSYKVKNELQADINLTNEERNKINDFLNTFFKIYPKASSKELVYYVKDNIEPLNKNLDLVSLNNIVITKVENGYSVSLDVVYKNNQTKFQSLNHFDIGLITQNGELVINKF</sequence>
<evidence type="ECO:0000313" key="3">
    <source>
        <dbReference type="Proteomes" id="UP000623681"/>
    </source>
</evidence>
<keyword evidence="1" id="KW-1133">Transmembrane helix</keyword>
<keyword evidence="1" id="KW-0472">Membrane</keyword>
<dbReference type="Gene3D" id="3.10.450.540">
    <property type="match status" value="2"/>
</dbReference>
<dbReference type="Proteomes" id="UP000623681">
    <property type="component" value="Unassembled WGS sequence"/>
</dbReference>
<dbReference type="InterPro" id="IPR035628">
    <property type="entry name" value="TcpC_C"/>
</dbReference>
<gene>
    <name evidence="2" type="ORF">JK634_10720</name>
</gene>
<keyword evidence="3" id="KW-1185">Reference proteome</keyword>
<dbReference type="EMBL" id="JAESWA010000022">
    <property type="protein sequence ID" value="MBL4932281.1"/>
    <property type="molecule type" value="Genomic_DNA"/>
</dbReference>
<dbReference type="RefSeq" id="WP_202767647.1">
    <property type="nucleotide sequence ID" value="NZ_JAESWA010000022.1"/>
</dbReference>
<feature type="transmembrane region" description="Helical" evidence="1">
    <location>
        <begin position="23"/>
        <end position="45"/>
    </location>
</feature>
<reference evidence="2" key="1">
    <citation type="submission" date="2021-01" db="EMBL/GenBank/DDBJ databases">
        <title>Genome public.</title>
        <authorList>
            <person name="Liu C."/>
            <person name="Sun Q."/>
        </authorList>
    </citation>
    <scope>NUCLEOTIDE SEQUENCE</scope>
    <source>
        <strain evidence="2">YIM B02565</strain>
    </source>
</reference>
<comment type="caution">
    <text evidence="2">The sequence shown here is derived from an EMBL/GenBank/DDBJ whole genome shotgun (WGS) entry which is preliminary data.</text>
</comment>
<name>A0A937FIL9_9CLOT</name>
<organism evidence="2 3">
    <name type="scientific">Clostridium paridis</name>
    <dbReference type="NCBI Taxonomy" id="2803863"/>
    <lineage>
        <taxon>Bacteria</taxon>
        <taxon>Bacillati</taxon>
        <taxon>Bacillota</taxon>
        <taxon>Clostridia</taxon>
        <taxon>Eubacteriales</taxon>
        <taxon>Clostridiaceae</taxon>
        <taxon>Clostridium</taxon>
    </lineage>
</organism>
<proteinExistence type="predicted"/>
<accession>A0A937FIL9</accession>
<protein>
    <submittedName>
        <fullName evidence="2">Conjugal transfer protein</fullName>
    </submittedName>
</protein>
<keyword evidence="1" id="KW-0812">Transmembrane</keyword>
<dbReference type="CDD" id="cd16386">
    <property type="entry name" value="TcpC_N"/>
    <property type="match status" value="1"/>
</dbReference>
<dbReference type="InterPro" id="IPR024735">
    <property type="entry name" value="TcpC"/>
</dbReference>
<dbReference type="Pfam" id="PF12642">
    <property type="entry name" value="TpcC"/>
    <property type="match status" value="1"/>
</dbReference>
<dbReference type="AlphaFoldDB" id="A0A937FIL9"/>
<evidence type="ECO:0000256" key="1">
    <source>
        <dbReference type="SAM" id="Phobius"/>
    </source>
</evidence>
<evidence type="ECO:0000313" key="2">
    <source>
        <dbReference type="EMBL" id="MBL4932281.1"/>
    </source>
</evidence>